<keyword evidence="1" id="KW-0732">Signal</keyword>
<dbReference type="Gene3D" id="2.60.40.3340">
    <property type="entry name" value="Domain of unknown function DUF4426"/>
    <property type="match status" value="1"/>
</dbReference>
<evidence type="ECO:0000256" key="1">
    <source>
        <dbReference type="SAM" id="SignalP"/>
    </source>
</evidence>
<accession>A0ABX7YXX2</accession>
<dbReference type="Proteomes" id="UP000679575">
    <property type="component" value="Chromosome"/>
</dbReference>
<name>A0ABX7YXX2_9GAMM</name>
<reference evidence="3 4" key="1">
    <citation type="submission" date="2021-04" db="EMBL/GenBank/DDBJ databases">
        <title>Novel species identification of genus Shewanella.</title>
        <authorList>
            <person name="Liu G."/>
        </authorList>
    </citation>
    <scope>NUCLEOTIDE SEQUENCE [LARGE SCALE GENOMIC DNA]</scope>
    <source>
        <strain evidence="3 4">FJAT-54481</strain>
    </source>
</reference>
<proteinExistence type="predicted"/>
<gene>
    <name evidence="3" type="ORF">KDN34_04290</name>
</gene>
<feature type="chain" id="PRO_5045973355" evidence="1">
    <location>
        <begin position="23"/>
        <end position="145"/>
    </location>
</feature>
<evidence type="ECO:0000313" key="3">
    <source>
        <dbReference type="EMBL" id="QUN07525.1"/>
    </source>
</evidence>
<dbReference type="Pfam" id="PF14467">
    <property type="entry name" value="DUF4426"/>
    <property type="match status" value="1"/>
</dbReference>
<evidence type="ECO:0000259" key="2">
    <source>
        <dbReference type="Pfam" id="PF14467"/>
    </source>
</evidence>
<protein>
    <submittedName>
        <fullName evidence="3">DUF4426 domain-containing protein</fullName>
    </submittedName>
</protein>
<dbReference type="InterPro" id="IPR025218">
    <property type="entry name" value="DUF4426"/>
</dbReference>
<organism evidence="3 4">
    <name type="scientific">Shewanella yunxiaonensis</name>
    <dbReference type="NCBI Taxonomy" id="2829809"/>
    <lineage>
        <taxon>Bacteria</taxon>
        <taxon>Pseudomonadati</taxon>
        <taxon>Pseudomonadota</taxon>
        <taxon>Gammaproteobacteria</taxon>
        <taxon>Alteromonadales</taxon>
        <taxon>Shewanellaceae</taxon>
        <taxon>Shewanella</taxon>
    </lineage>
</organism>
<evidence type="ECO:0000313" key="4">
    <source>
        <dbReference type="Proteomes" id="UP000679575"/>
    </source>
</evidence>
<feature type="signal peptide" evidence="1">
    <location>
        <begin position="1"/>
        <end position="22"/>
    </location>
</feature>
<feature type="domain" description="DUF4426" evidence="2">
    <location>
        <begin position="27"/>
        <end position="145"/>
    </location>
</feature>
<sequence>MSVRRILLLVVLWLATVSIAYAEQNLQVGHYNIHYMALPSTFLTPAIAHNYGIERTAYTGFLNIVVQDLNQPGKPMVPVAISGIATNILDARFKLKFREIREGSSIYYLAECPYRDTEEIRFQLVIRKDNDLNTTLDFSQKFFND</sequence>
<keyword evidence="4" id="KW-1185">Reference proteome</keyword>
<dbReference type="EMBL" id="CP073587">
    <property type="protein sequence ID" value="QUN07525.1"/>
    <property type="molecule type" value="Genomic_DNA"/>
</dbReference>